<organism evidence="8 9">
    <name type="scientific">Mycoplasma crocodyli (strain ATCC 51981 / MP145)</name>
    <dbReference type="NCBI Taxonomy" id="512564"/>
    <lineage>
        <taxon>Bacteria</taxon>
        <taxon>Bacillati</taxon>
        <taxon>Mycoplasmatota</taxon>
        <taxon>Mollicutes</taxon>
        <taxon>Mycoplasmataceae</taxon>
        <taxon>Mycoplasma</taxon>
    </lineage>
</organism>
<reference evidence="8 9" key="3">
    <citation type="journal article" date="2011" name="J. Bacteriol.">
        <title>Genome sequences of Mycoplasma alligatoris A21JP2T and Mycoplasma crocodyli MP145T.</title>
        <authorList>
            <person name="Brown D.R."/>
            <person name="Farmerie W.G."/>
            <person name="May M."/>
            <person name="Benders G.A."/>
            <person name="Durkin A.S."/>
            <person name="Hlavinka K."/>
            <person name="Hostetler J."/>
            <person name="Jackson J."/>
            <person name="Johnson J."/>
            <person name="Miller R.H."/>
            <person name="Paralanov V."/>
            <person name="Radune D."/>
            <person name="Szczypinski B."/>
            <person name="Glass J.I."/>
        </authorList>
    </citation>
    <scope>NUCLEOTIDE SEQUENCE [LARGE SCALE GENOMIC DNA]</scope>
    <source>
        <strain evidence="9">ATCC 51981 / MP145</strain>
    </source>
</reference>
<comment type="similarity">
    <text evidence="1">Belongs to the DNA2/NAM7 helicase family.</text>
</comment>
<dbReference type="eggNOG" id="COG1198">
    <property type="taxonomic scope" value="Bacteria"/>
</dbReference>
<evidence type="ECO:0000313" key="9">
    <source>
        <dbReference type="Proteomes" id="UP000001845"/>
    </source>
</evidence>
<dbReference type="EMBL" id="CP001991">
    <property type="protein sequence ID" value="ADE19748.1"/>
    <property type="molecule type" value="Genomic_DNA"/>
</dbReference>
<dbReference type="InterPro" id="IPR041679">
    <property type="entry name" value="DNA2/NAM7-like_C"/>
</dbReference>
<name>D5E5R0_MYCCM</name>
<dbReference type="InterPro" id="IPR041677">
    <property type="entry name" value="DNA2/NAM7_AAA_11"/>
</dbReference>
<reference key="2">
    <citation type="submission" date="2010-03" db="EMBL/GenBank/DDBJ databases">
        <authorList>
            <person name="Ma Z."/>
            <person name="Wang X."/>
            <person name="Liu H."/>
        </authorList>
    </citation>
    <scope>NUCLEOTIDE SEQUENCE</scope>
    <source>
        <strain>MP145</strain>
    </source>
</reference>
<keyword evidence="3" id="KW-0378">Hydrolase</keyword>
<dbReference type="Pfam" id="PF13086">
    <property type="entry name" value="AAA_11"/>
    <property type="match status" value="1"/>
</dbReference>
<proteinExistence type="inferred from homology"/>
<evidence type="ECO:0000256" key="4">
    <source>
        <dbReference type="ARBA" id="ARBA00022806"/>
    </source>
</evidence>
<feature type="domain" description="DNA2/NAM7 helicase-like C-terminal" evidence="7">
    <location>
        <begin position="696"/>
        <end position="873"/>
    </location>
</feature>
<keyword evidence="9" id="KW-1185">Reference proteome</keyword>
<evidence type="ECO:0000259" key="7">
    <source>
        <dbReference type="Pfam" id="PF13087"/>
    </source>
</evidence>
<dbReference type="HOGENOM" id="CLU_005128_0_0_14"/>
<dbReference type="RefSeq" id="WP_013054524.1">
    <property type="nucleotide sequence ID" value="NC_014014.1"/>
</dbReference>
<evidence type="ECO:0000256" key="2">
    <source>
        <dbReference type="ARBA" id="ARBA00022741"/>
    </source>
</evidence>
<feature type="domain" description="DNA2/NAM7 helicase helicase" evidence="6">
    <location>
        <begin position="319"/>
        <end position="380"/>
    </location>
</feature>
<dbReference type="PANTHER" id="PTHR43788:SF8">
    <property type="entry name" value="DNA-BINDING PROTEIN SMUBP-2"/>
    <property type="match status" value="1"/>
</dbReference>
<protein>
    <submittedName>
        <fullName evidence="8">Putative ATP-dependent helicase</fullName>
    </submittedName>
</protein>
<sequence>MKTIDERYKAILDNLLEVTSNDPSIFTTINNRHFFDVYKLFNPTHFETIYKNKVFEIPIIETSLLKLVGLVEKAETKEELENLLKENEYIISDYNARMLNNNFAETKTKIRESINASFQKSTIKWKLLLSKANEINDEINIWPLHLSFMYVSLVLDDNKVIYAPLFFKEVFIKFRNGIPNLISNGEIHLNEKLIFILNNQGFNFSIDFDISNYSIDELVKKLSVEWNTYYPEILNNIGSVFDKKTNETILNQSLQFHTGIVLGTFLPAGGYSRNRMKEIIDNDEIDDIISVDFNKNTYKNKVKNSIFSKDLALFKITPTNYSQDKAIISSLCQNTIIWGPPGTGKSQTIVNILTNVLVYGKSAIVASQKKAALEVIRNRLGSLSCFGLFILTSKDMKKRSFFAPIKQYLDFLENYDNEVKIDYLKIITDKEKLWVDTLVEIQNNEKANEIIQAYFYLYNNIDKLEDEQIKFILSLPKNIIYPETNIEKRMDKVLIKINKVFPLPFLKRYKSIKLLGVEINKNLNDFKANLAELVRAFRNLDTYDIEWLNKIFDLMPNYDLASISNEEMIKNIAASRIINKIKVFDKAMTRRYREFASSVRIGNLEPYKFVKEYADMIKVLFPIIIATPDTDLSKWNKNEFDFGIMDESSQIFIEKGLPILYLSNIKILAGDDKQMKPSNWFGTRSTDDSIFGNVESLLDYATSLGVYNILLDKNYRSNYASLMTFSSKYFYNSSLDVIDIATAIKDSAIEVIQVDGEWLDNKNIKEAKKALELCNGYIDKYKKIILLAFNAKQREYLTDLIYEAYPKLEAAINERRLMLRNIENIQGDEADLVICTIAYDKNSKINSTYVGRSGGMNALNVAISRAKDKMIVIKTIKSEDVSNLTNSEDTKIFKEWLKFLELDENQRKTISVVNANYNEEDELKIIKNHSELEQNLLDYLDNIIKLNPSIKYIKDYTIGTLNIDIATFIDDKIYKCFIFDEFEYENDYEAFVILKDKLNFLRSKKYDMIILNSINWLRDKNKIDEHYSQESIDMFKEQYNQMIENEKIDLLNYKHTKEVELKDENQDANEEFDDDINNNQIVTKEQFIKELTKEINIIEALEGDIQNETE</sequence>
<reference evidence="9" key="1">
    <citation type="submission" date="2010-03" db="EMBL/GenBank/DDBJ databases">
        <title>The complete genome of Mycoplasma crocodyli MP145.</title>
        <authorList>
            <person name="Glass J.I."/>
            <person name="Durkin A.S."/>
            <person name="Hostetler J."/>
            <person name="Jackson J."/>
            <person name="Johnson J."/>
            <person name="May M.A."/>
            <person name="Paralanov V."/>
            <person name="Radune D."/>
            <person name="Szczypinski B."/>
            <person name="Brown D.R."/>
        </authorList>
    </citation>
    <scope>NUCLEOTIDE SEQUENCE [LARGE SCALE GENOMIC DNA]</scope>
    <source>
        <strain evidence="9">ATCC 51981 / MP145</strain>
    </source>
</reference>
<dbReference type="eggNOG" id="COG1112">
    <property type="taxonomic scope" value="Bacteria"/>
</dbReference>
<dbReference type="OrthoDB" id="9757917at2"/>
<evidence type="ECO:0000256" key="5">
    <source>
        <dbReference type="ARBA" id="ARBA00022840"/>
    </source>
</evidence>
<dbReference type="Proteomes" id="UP000001845">
    <property type="component" value="Chromosome"/>
</dbReference>
<dbReference type="AlphaFoldDB" id="D5E5R0"/>
<dbReference type="GO" id="GO:0005524">
    <property type="term" value="F:ATP binding"/>
    <property type="evidence" value="ECO:0007669"/>
    <property type="project" value="UniProtKB-KW"/>
</dbReference>
<dbReference type="KEGG" id="mcd:MCRO_0478"/>
<dbReference type="Pfam" id="PF13087">
    <property type="entry name" value="AAA_12"/>
    <property type="match status" value="1"/>
</dbReference>
<evidence type="ECO:0000256" key="3">
    <source>
        <dbReference type="ARBA" id="ARBA00022801"/>
    </source>
</evidence>
<dbReference type="SUPFAM" id="SSF52540">
    <property type="entry name" value="P-loop containing nucleoside triphosphate hydrolases"/>
    <property type="match status" value="1"/>
</dbReference>
<gene>
    <name evidence="8" type="ordered locus">MCRO_0478</name>
</gene>
<keyword evidence="4 8" id="KW-0347">Helicase</keyword>
<evidence type="ECO:0000313" key="8">
    <source>
        <dbReference type="EMBL" id="ADE19748.1"/>
    </source>
</evidence>
<accession>D5E5R0</accession>
<dbReference type="Gene3D" id="3.40.50.300">
    <property type="entry name" value="P-loop containing nucleotide triphosphate hydrolases"/>
    <property type="match status" value="2"/>
</dbReference>
<keyword evidence="2" id="KW-0547">Nucleotide-binding</keyword>
<keyword evidence="5" id="KW-0067">ATP-binding</keyword>
<dbReference type="PANTHER" id="PTHR43788">
    <property type="entry name" value="DNA2/NAM7 HELICASE FAMILY MEMBER"/>
    <property type="match status" value="1"/>
</dbReference>
<evidence type="ECO:0000256" key="1">
    <source>
        <dbReference type="ARBA" id="ARBA00007913"/>
    </source>
</evidence>
<dbReference type="GO" id="GO:0016787">
    <property type="term" value="F:hydrolase activity"/>
    <property type="evidence" value="ECO:0007669"/>
    <property type="project" value="UniProtKB-KW"/>
</dbReference>
<dbReference type="STRING" id="512564.MCRO_0478"/>
<dbReference type="InterPro" id="IPR027417">
    <property type="entry name" value="P-loop_NTPase"/>
</dbReference>
<evidence type="ECO:0000259" key="6">
    <source>
        <dbReference type="Pfam" id="PF13086"/>
    </source>
</evidence>
<dbReference type="GO" id="GO:0043139">
    <property type="term" value="F:5'-3' DNA helicase activity"/>
    <property type="evidence" value="ECO:0007669"/>
    <property type="project" value="TreeGrafter"/>
</dbReference>
<dbReference type="InterPro" id="IPR050534">
    <property type="entry name" value="Coronavir_polyprotein_1ab"/>
</dbReference>